<keyword evidence="6" id="KW-1185">Reference proteome</keyword>
<dbReference type="InterPro" id="IPR011701">
    <property type="entry name" value="MFS"/>
</dbReference>
<feature type="transmembrane region" description="Helical" evidence="4">
    <location>
        <begin position="400"/>
        <end position="427"/>
    </location>
</feature>
<proteinExistence type="predicted"/>
<organism evidence="5 6">
    <name type="scientific">Rouxiella badensis</name>
    <dbReference type="NCBI Taxonomy" id="1646377"/>
    <lineage>
        <taxon>Bacteria</taxon>
        <taxon>Pseudomonadati</taxon>
        <taxon>Pseudomonadota</taxon>
        <taxon>Gammaproteobacteria</taxon>
        <taxon>Enterobacterales</taxon>
        <taxon>Yersiniaceae</taxon>
        <taxon>Rouxiella</taxon>
    </lineage>
</organism>
<name>A0A1X0WG46_9GAMM</name>
<dbReference type="EMBL" id="MRWE01000012">
    <property type="protein sequence ID" value="ORJ25758.1"/>
    <property type="molecule type" value="Genomic_DNA"/>
</dbReference>
<sequence>MTQPAMISLHRRMSKVVRIRREEIAPLLWGWLYIFSLLGAYYMIRPIRDTISTLTGAHSLPWLFSAVLVTMLLLQWPYNKLTQCLPRERFISYSYQFCAAILLLFAALFTLPGGLNNPWVGRLFFIWVSVFNLFAVSVFWALIVDVFDTRRGKRLFGLLAAAATVGAIAGSSITALLARHLSTSMLLILSVVLIQISVFSAVKLSRSGQRLKKPPSQGEKVRDTLQGKGALAPLFTGISQTMRSPYLLGICGYILFYSITSTLLYFQQASIVRQAFSDESQRTAFFASVDLTINVLTLICQLTASGRIISRFGTPYTLMLLPLVSIIGFAWLGWAPSLAVLVGFTILRRAINFALSRPSREILFTVVSKEEKYHAKVFIDTLVYRAGDQMGAWSYQAISLLGLALGPLTLFSVALACGWAALSFALGKNQEKISRHRA</sequence>
<feature type="transmembrane region" description="Helical" evidence="4">
    <location>
        <begin position="184"/>
        <end position="204"/>
    </location>
</feature>
<evidence type="ECO:0000256" key="3">
    <source>
        <dbReference type="ARBA" id="ARBA00023136"/>
    </source>
</evidence>
<dbReference type="Gene3D" id="1.20.1250.20">
    <property type="entry name" value="MFS general substrate transporter like domains"/>
    <property type="match status" value="1"/>
</dbReference>
<feature type="transmembrane region" description="Helical" evidence="4">
    <location>
        <begin position="123"/>
        <end position="143"/>
    </location>
</feature>
<dbReference type="PANTHER" id="PTHR43596:SF1">
    <property type="entry name" value="ADP,ATP CARRIER PROTEIN"/>
    <property type="match status" value="1"/>
</dbReference>
<keyword evidence="1 4" id="KW-0812">Transmembrane</keyword>
<evidence type="ECO:0000313" key="6">
    <source>
        <dbReference type="Proteomes" id="UP000192536"/>
    </source>
</evidence>
<feature type="transmembrane region" description="Helical" evidence="4">
    <location>
        <begin position="246"/>
        <end position="265"/>
    </location>
</feature>
<dbReference type="STRING" id="1646377.BS640_08880"/>
<dbReference type="InterPro" id="IPR036259">
    <property type="entry name" value="MFS_trans_sf"/>
</dbReference>
<dbReference type="Pfam" id="PF07690">
    <property type="entry name" value="MFS_1"/>
    <property type="match status" value="1"/>
</dbReference>
<evidence type="ECO:0000256" key="1">
    <source>
        <dbReference type="ARBA" id="ARBA00022692"/>
    </source>
</evidence>
<accession>A0A1X0WG46</accession>
<dbReference type="SUPFAM" id="SSF103473">
    <property type="entry name" value="MFS general substrate transporter"/>
    <property type="match status" value="1"/>
</dbReference>
<dbReference type="PANTHER" id="PTHR43596">
    <property type="entry name" value="ADP,ATP CARRIER PROTEIN"/>
    <property type="match status" value="1"/>
</dbReference>
<reference evidence="5 6" key="1">
    <citation type="journal article" date="2017" name="Int. J. Syst. Evol. Microbiol.">
        <title>Rouxiella badensis sp. nov. and Rouxiella silvae sp. nov. isolated from peat bog soil in Germany and emendation of the genus description.</title>
        <authorList>
            <person name="Le Fleche-Mateos A."/>
            <person name="Kugler J.H."/>
            <person name="Hansen S.H."/>
            <person name="Syldatk C."/>
            <person name="Hausmann R."/>
            <person name="Lomprez F."/>
            <person name="Vandenbogaert M."/>
            <person name="Manuguerra J.C."/>
            <person name="Grimont P.A."/>
        </authorList>
    </citation>
    <scope>NUCLEOTIDE SEQUENCE [LARGE SCALE GENOMIC DNA]</scope>
    <source>
        <strain evidence="5 6">DSM 100043</strain>
    </source>
</reference>
<feature type="transmembrane region" description="Helical" evidence="4">
    <location>
        <begin position="24"/>
        <end position="44"/>
    </location>
</feature>
<evidence type="ECO:0000256" key="2">
    <source>
        <dbReference type="ARBA" id="ARBA00022989"/>
    </source>
</evidence>
<dbReference type="Proteomes" id="UP000192536">
    <property type="component" value="Unassembled WGS sequence"/>
</dbReference>
<feature type="transmembrane region" description="Helical" evidence="4">
    <location>
        <begin position="59"/>
        <end position="78"/>
    </location>
</feature>
<dbReference type="GO" id="GO:0022857">
    <property type="term" value="F:transmembrane transporter activity"/>
    <property type="evidence" value="ECO:0007669"/>
    <property type="project" value="InterPro"/>
</dbReference>
<protein>
    <submittedName>
        <fullName evidence="5">MFS transporter</fullName>
    </submittedName>
</protein>
<keyword evidence="3 4" id="KW-0472">Membrane</keyword>
<comment type="caution">
    <text evidence="5">The sequence shown here is derived from an EMBL/GenBank/DDBJ whole genome shotgun (WGS) entry which is preliminary data.</text>
</comment>
<feature type="transmembrane region" description="Helical" evidence="4">
    <location>
        <begin position="90"/>
        <end position="111"/>
    </location>
</feature>
<feature type="transmembrane region" description="Helical" evidence="4">
    <location>
        <begin position="316"/>
        <end position="334"/>
    </location>
</feature>
<feature type="transmembrane region" description="Helical" evidence="4">
    <location>
        <begin position="155"/>
        <end position="178"/>
    </location>
</feature>
<gene>
    <name evidence="5" type="ORF">BS640_08880</name>
</gene>
<feature type="transmembrane region" description="Helical" evidence="4">
    <location>
        <begin position="285"/>
        <end position="304"/>
    </location>
</feature>
<keyword evidence="2 4" id="KW-1133">Transmembrane helix</keyword>
<dbReference type="GeneID" id="93566771"/>
<dbReference type="RefSeq" id="WP_084912409.1">
    <property type="nucleotide sequence ID" value="NZ_CAUQAZ010000076.1"/>
</dbReference>
<evidence type="ECO:0000256" key="4">
    <source>
        <dbReference type="SAM" id="Phobius"/>
    </source>
</evidence>
<evidence type="ECO:0000313" key="5">
    <source>
        <dbReference type="EMBL" id="ORJ25758.1"/>
    </source>
</evidence>
<dbReference type="AlphaFoldDB" id="A0A1X0WG46"/>